<feature type="region of interest" description="Disordered" evidence="1">
    <location>
        <begin position="186"/>
        <end position="258"/>
    </location>
</feature>
<protein>
    <submittedName>
        <fullName evidence="3">Autotransporter outer membrane beta-barrel domain-containing protein</fullName>
    </submittedName>
</protein>
<feature type="compositionally biased region" description="Gly residues" evidence="1">
    <location>
        <begin position="236"/>
        <end position="245"/>
    </location>
</feature>
<dbReference type="SMART" id="SM00869">
    <property type="entry name" value="Autotransporter"/>
    <property type="match status" value="1"/>
</dbReference>
<dbReference type="PROSITE" id="PS51208">
    <property type="entry name" value="AUTOTRANSPORTER"/>
    <property type="match status" value="1"/>
</dbReference>
<feature type="region of interest" description="Disordered" evidence="1">
    <location>
        <begin position="1143"/>
        <end position="1187"/>
    </location>
</feature>
<gene>
    <name evidence="3" type="ORF">VK792_16045</name>
</gene>
<reference evidence="3 4" key="1">
    <citation type="submission" date="2024-01" db="EMBL/GenBank/DDBJ databases">
        <title>Mesobacterium rodlantinim sp. nov., isolated from shallow sea hydrothermal systems off Kueishantao Island.</title>
        <authorList>
            <person name="Su Z."/>
            <person name="Tang K."/>
        </authorList>
    </citation>
    <scope>NUCLEOTIDE SEQUENCE [LARGE SCALE GENOMIC DNA]</scope>
    <source>
        <strain evidence="3 4">TK19101</strain>
    </source>
</reference>
<dbReference type="InterPro" id="IPR005546">
    <property type="entry name" value="Autotransporte_beta"/>
</dbReference>
<feature type="compositionally biased region" description="Low complexity" evidence="1">
    <location>
        <begin position="1144"/>
        <end position="1165"/>
    </location>
</feature>
<name>A0ABU6HNN4_9RHOB</name>
<dbReference type="InterPro" id="IPR036709">
    <property type="entry name" value="Autotransporte_beta_dom_sf"/>
</dbReference>
<sequence length="2234" mass="213285">MTSNPFRKTVLATHVALAGASPLAAQEYYDVLTRTVTTDAVATEITDNQFQLSAPEPNVIPRGSRQILTYTYDNIENYPYASAKGTTPVNTTPGELAAFRIESLFNPRGYRAQAEIPIFNITLSVGNVTGEGDGIGGVSLVNQTPIAPGEDEAGVASGSLTLLEIGDVSTDGNNAPGLFFKTVGGEAHHGKDHSGLKGSGGDGGRGGDGGEITTEVSGQVQTTGSNSNAVQLYSQGGAGGKGGSSGVEHSGGRAGAGGSGGDVSLQFFNQAKTKGDLSYGIQVLSEGGRGADGGSGGTFSHGGSGGPGGIGGDVKLSFGGYVVGGYGPSFGVTTHGDRSDAILLQSIGANGGTGGRSGSIFVGGGGTGAGGGHGGYVQGSVVGDIETTGDDSFGILAQSIGGSGGRGGSGKALIGIGADGGAGADGGVTHLQLYGTVQTSGEGSTAVNLQSIGGGGGSAGDAAGLKSIGGDGESGGDGGAIGLITDRSNITTRGDFALGVLAETIGGGGGNGGHDQGMTAVGGKGGGGGNGGELSAKMTRFDVATSGDHATGLVFQSVGGGGGTGGISTGVVAVGGSGGGGGNGGAVSISANDTQVTTRGDFATAAQLRSVGGGGGHGGSAIGVGVEVSAAIGGNGGKGGSGDKVIGTLAGTYVTSGDHSAAIQAQSVGGGGGSGGYAVSAAVGAKISVAMALGGNGSEGGNGGTVDLTVGDASTQGSHSSAVAAQSVGGGGGNGGMAMAISAAVGGAGAGAVSLSMGGKAAGGGNGNAVSVQTTANASYGTKGDHSDALLAQSIGGGGGNGGTSIAGTLSFSGGTSTGMAVALGGAGGKGGAGGAVALTLGDGNTVQTLGAHAAGAISQSIGGGGGNGGAAIAGSLTVGTKGAMSLDVAIGGQGGDGGNAAATDTTIGADSKISTSGDFSSALVAQSIGGGGGNGGLAISGSLSSSENNTGAIGVSIGGKGGTGGNVTGAVVLATGSGSAVTTTGDHSHGLLAQSIGGGGGSGGMAVAGSILLSKSDPSSLETALGGGGGSGGAADAVNISAASAIAVNGSFADGILAQSIGGGGGTGGVAVAGSYSRSAQSTGSSKGPLSSTIAIGGNGGNGGTSGTVTVTNTGAVLTAGHAGTGIKAQSIGGGGGSGGNAIGISLAKSPKPAPSSSGPTKSTNPDDNKRKTQFTIGGKGGNGGAGQPVLVTNTGAITTLNLFAGGIVAQSIGGGGGAGGTATNFTELKPLLKAGAEAATGINLDLSFPGGIGDYKSRVESHTTESTPDTQPSEGTFGAIYHALGRDPINGSGGTGDNGAPVSVINSAGITTASYGATGILAQSIGGGGGQSHVAEQANTLETALGISSGAGGKGAATTVSSSAAIATYGDSAAGLVAQSLGGGGGHASHFVVANGAPGNTTAGNVALGTRTGTEGDAGDTSVAVAATIRTQGDLSPAIIAQSIGGGGGVTGGAVNNMQTRVTFGAGTDNGRRGYGGDAGTVTVALSGDDNTLTTFGRASYGVLAQAVGGGGGVAAFSTDAVSAPQAGVSTGDGNNVSVSVKNTKVWTYGAGAHGIFAQSIGGGGGALIANAGDAETVLNPNGFGAGGSVDVTVGANAAVITSGVGADAIHLRSAGQHVDGATPLNNALSMTVAGLVVAAGRDSDAFDARIDDAYRTTGGIAPTVAKGAVVIGGSGSGAALRLSAQEGRQNPFVVFNSGLVTTQGDLALWADHSGIIDNMGTFTGSIELHSTQPGPKISVLNESAFNAGATVQLGASGKFQNFGTFGAGKQTGDVATTGLQGAFTQYLGGTLVADVDFVKGTADLVQIDGTATLGGEIQVAPTALVPSQAALQVLSAKSVDDTGLTLAKGNGVATYSLQTTGTAVTVGLQSVNFAPAGDTFLLSDNAVQVANALQQKWDADDVADIADELAALANAPDAATLSKGLESYGTGHPALSNSSTLKLHAQFKNAMHSCTVAGAGLPVLQEGECVWVKPIGSETREFGMTNRVRGVSAGVQKKAQSDWFVGVSAGYGHISSTSAVDNIDGDSYHLGAIFKHQSGNTLWSLSGGLSYGRFETSRVAGALGRRIGFAEHELYSMNLRARMSKVFEYDADWFVKADADFDLTHAFAPGFVETNAGPLALSVDDFTHSTLVIAPRLTLGRTLRMGYDAYVRPTAFVGASFDLNPDIKVTSHLGGGAPITQTLTGDPMTLTVGAGVQLIQGDRFNLDLNVESQIGDQRTEHLATAKLALKF</sequence>
<dbReference type="Proteomes" id="UP001348149">
    <property type="component" value="Unassembled WGS sequence"/>
</dbReference>
<feature type="domain" description="Autotransporter" evidence="2">
    <location>
        <begin position="1966"/>
        <end position="2234"/>
    </location>
</feature>
<comment type="caution">
    <text evidence="3">The sequence shown here is derived from an EMBL/GenBank/DDBJ whole genome shotgun (WGS) entry which is preliminary data.</text>
</comment>
<feature type="compositionally biased region" description="Gly residues" evidence="1">
    <location>
        <begin position="197"/>
        <end position="210"/>
    </location>
</feature>
<dbReference type="RefSeq" id="WP_326298877.1">
    <property type="nucleotide sequence ID" value="NZ_JAYLLH010000028.1"/>
</dbReference>
<proteinExistence type="predicted"/>
<dbReference type="EMBL" id="JAYLLH010000028">
    <property type="protein sequence ID" value="MEC3862805.1"/>
    <property type="molecule type" value="Genomic_DNA"/>
</dbReference>
<feature type="compositionally biased region" description="Basic and acidic residues" evidence="1">
    <location>
        <begin position="186"/>
        <end position="195"/>
    </location>
</feature>
<keyword evidence="4" id="KW-1185">Reference proteome</keyword>
<dbReference type="SUPFAM" id="SSF103515">
    <property type="entry name" value="Autotransporter"/>
    <property type="match status" value="1"/>
</dbReference>
<evidence type="ECO:0000259" key="2">
    <source>
        <dbReference type="PROSITE" id="PS51208"/>
    </source>
</evidence>
<feature type="compositionally biased region" description="Polar residues" evidence="1">
    <location>
        <begin position="214"/>
        <end position="233"/>
    </location>
</feature>
<accession>A0ABU6HNN4</accession>
<evidence type="ECO:0000313" key="4">
    <source>
        <dbReference type="Proteomes" id="UP001348149"/>
    </source>
</evidence>
<evidence type="ECO:0000256" key="1">
    <source>
        <dbReference type="SAM" id="MobiDB-lite"/>
    </source>
</evidence>
<organism evidence="3 4">
    <name type="scientific">Mesobacterium hydrothermale</name>
    <dbReference type="NCBI Taxonomy" id="3111907"/>
    <lineage>
        <taxon>Bacteria</taxon>
        <taxon>Pseudomonadati</taxon>
        <taxon>Pseudomonadota</taxon>
        <taxon>Alphaproteobacteria</taxon>
        <taxon>Rhodobacterales</taxon>
        <taxon>Roseobacteraceae</taxon>
        <taxon>Mesobacterium</taxon>
    </lineage>
</organism>
<evidence type="ECO:0000313" key="3">
    <source>
        <dbReference type="EMBL" id="MEC3862805.1"/>
    </source>
</evidence>